<keyword evidence="3 6" id="KW-0812">Transmembrane</keyword>
<accession>A0ABM1BWH4</accession>
<proteinExistence type="inferred from homology"/>
<feature type="transmembrane region" description="Helical" evidence="6">
    <location>
        <begin position="42"/>
        <end position="58"/>
    </location>
</feature>
<gene>
    <name evidence="8" type="primary">LOC106473869</name>
</gene>
<evidence type="ECO:0000256" key="4">
    <source>
        <dbReference type="ARBA" id="ARBA00022989"/>
    </source>
</evidence>
<evidence type="ECO:0000256" key="6">
    <source>
        <dbReference type="RuleBase" id="RU362006"/>
    </source>
</evidence>
<feature type="transmembrane region" description="Helical" evidence="6">
    <location>
        <begin position="120"/>
        <end position="148"/>
    </location>
</feature>
<evidence type="ECO:0000313" key="8">
    <source>
        <dbReference type="RefSeq" id="XP_013790013.1"/>
    </source>
</evidence>
<keyword evidence="4 6" id="KW-1133">Transmembrane helix</keyword>
<evidence type="ECO:0000313" key="7">
    <source>
        <dbReference type="Proteomes" id="UP000694941"/>
    </source>
</evidence>
<sequence length="193" mass="22112">MNARSSGYFNNCMQEIDAKLHEENKFTSLLEKLEQKTGVKRLYISLGVAVFLALYLVVGYGAELICNSVGFVYPAYASIHAIETHDKEDDTKWLTYWVVFAAFSILEFFSDIVLDWFPFYWLLKCVFLMWCFAPMGSNGSHFIYYSFIRPIFLKHKEKIDNYIDSAVSKAAGLADATLKKATKVAAEDMLKEE</sequence>
<evidence type="ECO:0000256" key="2">
    <source>
        <dbReference type="ARBA" id="ARBA00008573"/>
    </source>
</evidence>
<comment type="subcellular location">
    <subcellularLocation>
        <location evidence="1 6">Membrane</location>
        <topology evidence="1 6">Multi-pass membrane protein</topology>
    </subcellularLocation>
</comment>
<evidence type="ECO:0000256" key="5">
    <source>
        <dbReference type="ARBA" id="ARBA00023136"/>
    </source>
</evidence>
<evidence type="ECO:0000256" key="3">
    <source>
        <dbReference type="ARBA" id="ARBA00022692"/>
    </source>
</evidence>
<dbReference type="Pfam" id="PF03134">
    <property type="entry name" value="TB2_DP1_HVA22"/>
    <property type="match status" value="1"/>
</dbReference>
<dbReference type="RefSeq" id="XP_013790013.1">
    <property type="nucleotide sequence ID" value="XM_013934559.2"/>
</dbReference>
<dbReference type="InterPro" id="IPR004345">
    <property type="entry name" value="TB2_DP1_HVA22"/>
</dbReference>
<evidence type="ECO:0000256" key="1">
    <source>
        <dbReference type="ARBA" id="ARBA00004141"/>
    </source>
</evidence>
<protein>
    <recommendedName>
        <fullName evidence="6">Receptor expression-enhancing protein</fullName>
    </recommendedName>
</protein>
<dbReference type="PANTHER" id="PTHR12300:SF161">
    <property type="entry name" value="RECEPTOR EXPRESSION-ENHANCING PROTEIN"/>
    <property type="match status" value="1"/>
</dbReference>
<keyword evidence="7" id="KW-1185">Reference proteome</keyword>
<dbReference type="Proteomes" id="UP000694941">
    <property type="component" value="Unplaced"/>
</dbReference>
<dbReference type="PANTHER" id="PTHR12300">
    <property type="entry name" value="HVA22-LIKE PROTEINS"/>
    <property type="match status" value="1"/>
</dbReference>
<keyword evidence="5 6" id="KW-0472">Membrane</keyword>
<comment type="similarity">
    <text evidence="2 6">Belongs to the DP1 family.</text>
</comment>
<organism evidence="7 8">
    <name type="scientific">Limulus polyphemus</name>
    <name type="common">Atlantic horseshoe crab</name>
    <dbReference type="NCBI Taxonomy" id="6850"/>
    <lineage>
        <taxon>Eukaryota</taxon>
        <taxon>Metazoa</taxon>
        <taxon>Ecdysozoa</taxon>
        <taxon>Arthropoda</taxon>
        <taxon>Chelicerata</taxon>
        <taxon>Merostomata</taxon>
        <taxon>Xiphosura</taxon>
        <taxon>Limulidae</taxon>
        <taxon>Limulus</taxon>
    </lineage>
</organism>
<reference evidence="8" key="1">
    <citation type="submission" date="2025-08" db="UniProtKB">
        <authorList>
            <consortium name="RefSeq"/>
        </authorList>
    </citation>
    <scope>IDENTIFICATION</scope>
    <source>
        <tissue evidence="8">Muscle</tissue>
    </source>
</reference>
<name>A0ABM1BWH4_LIMPO</name>
<dbReference type="GeneID" id="106473869"/>